<dbReference type="InterPro" id="IPR011204">
    <property type="entry name" value="Virulence_RhuM-like"/>
</dbReference>
<keyword evidence="2" id="KW-1185">Reference proteome</keyword>
<gene>
    <name evidence="1" type="ORF">Abiwalacus_15580</name>
</gene>
<dbReference type="Pfam" id="PF13310">
    <property type="entry name" value="Virulence_RhuM"/>
    <property type="match status" value="1"/>
</dbReference>
<dbReference type="PANTHER" id="PTHR35810:SF1">
    <property type="entry name" value="CYTOPLASMIC PROTEIN"/>
    <property type="match status" value="1"/>
</dbReference>
<dbReference type="PANTHER" id="PTHR35810">
    <property type="entry name" value="CYTOPLASMIC PROTEIN-RELATED"/>
    <property type="match status" value="1"/>
</dbReference>
<dbReference type="Proteomes" id="UP001062263">
    <property type="component" value="Chromosome"/>
</dbReference>
<evidence type="ECO:0008006" key="3">
    <source>
        <dbReference type="Google" id="ProtNLM"/>
    </source>
</evidence>
<evidence type="ECO:0000313" key="2">
    <source>
        <dbReference type="Proteomes" id="UP001062263"/>
    </source>
</evidence>
<reference evidence="1" key="1">
    <citation type="submission" date="2022-06" db="EMBL/GenBank/DDBJ databases">
        <title>Akkermansia biwalacus sp. nov., an anaerobic mucin-degrading bacterium isolated from human intestine.</title>
        <authorList>
            <person name="Kobayashi Y."/>
            <person name="Inoue S."/>
            <person name="Kawahara T."/>
            <person name="Kohda N."/>
        </authorList>
    </citation>
    <scope>NUCLEOTIDE SEQUENCE</scope>
    <source>
        <strain evidence="1">WON2089</strain>
    </source>
</reference>
<protein>
    <recommendedName>
        <fullName evidence="3">Virulence RhuM family protein</fullName>
    </recommendedName>
</protein>
<evidence type="ECO:0000313" key="1">
    <source>
        <dbReference type="EMBL" id="BDL43984.1"/>
    </source>
</evidence>
<organism evidence="1 2">
    <name type="scientific">Akkermansia biwaensis</name>
    <dbReference type="NCBI Taxonomy" id="2946555"/>
    <lineage>
        <taxon>Bacteria</taxon>
        <taxon>Pseudomonadati</taxon>
        <taxon>Verrucomicrobiota</taxon>
        <taxon>Verrucomicrobiia</taxon>
        <taxon>Verrucomicrobiales</taxon>
        <taxon>Akkermansiaceae</taxon>
        <taxon>Akkermansia</taxon>
    </lineage>
</organism>
<sequence>MAADYVPSGKETTEFFSSIQNKLYYAITGHSAAELMMMRADASAPNMGLTSWAGDRIHVSDVTVAKEEEISDFNRLTSLCLDFVEDQAKKRREIFLHEWEDELNELLRLMGRRVLKGKGQRSKKQAQAHVRGQYRLYEERRRLEAEHQLGNPGR</sequence>
<accession>A0ABM7ZGR6</accession>
<dbReference type="EMBL" id="AP025943">
    <property type="protein sequence ID" value="BDL43984.1"/>
    <property type="molecule type" value="Genomic_DNA"/>
</dbReference>
<proteinExistence type="predicted"/>
<name>A0ABM7ZGR6_9BACT</name>